<dbReference type="SUPFAM" id="SSF51735">
    <property type="entry name" value="NAD(P)-binding Rossmann-fold domains"/>
    <property type="match status" value="1"/>
</dbReference>
<dbReference type="GO" id="GO:0000166">
    <property type="term" value="F:nucleotide binding"/>
    <property type="evidence" value="ECO:0007669"/>
    <property type="project" value="InterPro"/>
</dbReference>
<evidence type="ECO:0000313" key="3">
    <source>
        <dbReference type="EMBL" id="QDS93597.1"/>
    </source>
</evidence>
<dbReference type="Gene3D" id="3.40.50.720">
    <property type="entry name" value="NAD(P)-binding Rossmann-like Domain"/>
    <property type="match status" value="1"/>
</dbReference>
<accession>A0A517MFR1</accession>
<dbReference type="Pfam" id="PF01408">
    <property type="entry name" value="GFO_IDH_MocA"/>
    <property type="match status" value="1"/>
</dbReference>
<dbReference type="PANTHER" id="PTHR43818:SF5">
    <property type="entry name" value="OXIDOREDUCTASE FAMILY PROTEIN"/>
    <property type="match status" value="1"/>
</dbReference>
<dbReference type="InterPro" id="IPR006311">
    <property type="entry name" value="TAT_signal"/>
</dbReference>
<dbReference type="PANTHER" id="PTHR43818">
    <property type="entry name" value="BCDNA.GH03377"/>
    <property type="match status" value="1"/>
</dbReference>
<dbReference type="InterPro" id="IPR000683">
    <property type="entry name" value="Gfo/Idh/MocA-like_OxRdtase_N"/>
</dbReference>
<reference evidence="3 4" key="1">
    <citation type="submission" date="2019-02" db="EMBL/GenBank/DDBJ databases">
        <title>Deep-cultivation of Planctomycetes and their phenomic and genomic characterization uncovers novel biology.</title>
        <authorList>
            <person name="Wiegand S."/>
            <person name="Jogler M."/>
            <person name="Boedeker C."/>
            <person name="Pinto D."/>
            <person name="Vollmers J."/>
            <person name="Rivas-Marin E."/>
            <person name="Kohn T."/>
            <person name="Peeters S.H."/>
            <person name="Heuer A."/>
            <person name="Rast P."/>
            <person name="Oberbeckmann S."/>
            <person name="Bunk B."/>
            <person name="Jeske O."/>
            <person name="Meyerdierks A."/>
            <person name="Storesund J.E."/>
            <person name="Kallscheuer N."/>
            <person name="Luecker S."/>
            <person name="Lage O.M."/>
            <person name="Pohl T."/>
            <person name="Merkel B.J."/>
            <person name="Hornburger P."/>
            <person name="Mueller R.-W."/>
            <person name="Bruemmer F."/>
            <person name="Labrenz M."/>
            <person name="Spormann A.M."/>
            <person name="Op den Camp H."/>
            <person name="Overmann J."/>
            <person name="Amann R."/>
            <person name="Jetten M.S.M."/>
            <person name="Mascher T."/>
            <person name="Medema M.H."/>
            <person name="Devos D.P."/>
            <person name="Kaster A.-K."/>
            <person name="Ovreas L."/>
            <person name="Rohde M."/>
            <person name="Galperin M.Y."/>
            <person name="Jogler C."/>
        </authorList>
    </citation>
    <scope>NUCLEOTIDE SEQUENCE [LARGE SCALE GENOMIC DNA]</scope>
    <source>
        <strain evidence="3 4">FF011L</strain>
    </source>
</reference>
<dbReference type="Gene3D" id="3.30.360.10">
    <property type="entry name" value="Dihydrodipicolinate Reductase, domain 2"/>
    <property type="match status" value="1"/>
</dbReference>
<feature type="domain" description="Gfo/Idh/MocA-like oxidoreductase N-terminal" evidence="1">
    <location>
        <begin position="37"/>
        <end position="154"/>
    </location>
</feature>
<dbReference type="EC" id="1.1.1.312" evidence="3"/>
<name>A0A517MFR1_9BACT</name>
<keyword evidence="4" id="KW-1185">Reference proteome</keyword>
<keyword evidence="3" id="KW-0560">Oxidoreductase</keyword>
<dbReference type="Pfam" id="PF19051">
    <property type="entry name" value="GFO_IDH_MocA_C2"/>
    <property type="match status" value="1"/>
</dbReference>
<dbReference type="InterPro" id="IPR043906">
    <property type="entry name" value="Gfo/Idh/MocA_OxRdtase_bact_C"/>
</dbReference>
<protein>
    <submittedName>
        <fullName evidence="3">4-carboxy-2-hydroxymuconate-6-semialdehyde dehydrogenase</fullName>
        <ecNumber evidence="3">1.1.1.312</ecNumber>
    </submittedName>
</protein>
<sequence length="487" mass="52590">MSTVRSDRRNFIRTTAAGMAVVGALPATRAIAANEELRVAVVGAGGRGTGVAAAFAATPGVRLVMVADPDSGRANKLAAKHDAVPVADMRKVFDSDDVDAVVITTCNHWHCLAAIWALQAGKHVYVEKPLSHTQWEGRQLVEAARKSGLVCTIGTQQRSDPMQAEAKQFLHQDKGLGKIEYVQANRLGRREAIGRRATPLTPPAEVDYNLWLGPAAEQAMYRDNLHYDWHWDFNTGSGEMGNWGVHILDDIRNVAYQDSVSTPSRIVAAGGRVAWNDGGNTPNVHYAVLETDSFPTLMALSNLADQPDGKGSWNCPIHPRVKNPGSGYVVVCEGGYYCGQRQAGKAYDKDGKVIRTFKGGNIVPLHVKNFVESVLARDPSNLNVSIEEGHNSTGWCNLANVAFQVGRSYDSGALANASDVAGWSRLVEQMESQLKPFGVNADSLSASAVLTHDPKTERFVGNGSEAANAMLKRTYRKGFEVPEIVSA</sequence>
<organism evidence="3 4">
    <name type="scientific">Roseimaritima multifibrata</name>
    <dbReference type="NCBI Taxonomy" id="1930274"/>
    <lineage>
        <taxon>Bacteria</taxon>
        <taxon>Pseudomonadati</taxon>
        <taxon>Planctomycetota</taxon>
        <taxon>Planctomycetia</taxon>
        <taxon>Pirellulales</taxon>
        <taxon>Pirellulaceae</taxon>
        <taxon>Roseimaritima</taxon>
    </lineage>
</organism>
<dbReference type="SUPFAM" id="SSF55347">
    <property type="entry name" value="Glyceraldehyde-3-phosphate dehydrogenase-like, C-terminal domain"/>
    <property type="match status" value="1"/>
</dbReference>
<dbReference type="EMBL" id="CP036262">
    <property type="protein sequence ID" value="QDS93597.1"/>
    <property type="molecule type" value="Genomic_DNA"/>
</dbReference>
<dbReference type="Proteomes" id="UP000320672">
    <property type="component" value="Chromosome"/>
</dbReference>
<dbReference type="GO" id="GO:0050606">
    <property type="term" value="F:4-carboxy-2-hydroxymuconate semialdehyde hemiacetal dehydrogenase activity"/>
    <property type="evidence" value="ECO:0007669"/>
    <property type="project" value="UniProtKB-EC"/>
</dbReference>
<dbReference type="RefSeq" id="WP_145351727.1">
    <property type="nucleotide sequence ID" value="NZ_CP036262.1"/>
</dbReference>
<evidence type="ECO:0000259" key="2">
    <source>
        <dbReference type="Pfam" id="PF19051"/>
    </source>
</evidence>
<dbReference type="AlphaFoldDB" id="A0A517MFR1"/>
<evidence type="ECO:0000313" key="4">
    <source>
        <dbReference type="Proteomes" id="UP000320672"/>
    </source>
</evidence>
<dbReference type="OrthoDB" id="9788246at2"/>
<feature type="domain" description="Gfo/Idh/MocA-like oxidoreductase bacterial type C-terminal" evidence="2">
    <location>
        <begin position="201"/>
        <end position="261"/>
    </location>
</feature>
<evidence type="ECO:0000259" key="1">
    <source>
        <dbReference type="Pfam" id="PF01408"/>
    </source>
</evidence>
<proteinExistence type="predicted"/>
<dbReference type="InterPro" id="IPR036291">
    <property type="entry name" value="NAD(P)-bd_dom_sf"/>
</dbReference>
<gene>
    <name evidence="3" type="primary">ligC</name>
    <name evidence="3" type="ORF">FF011L_23700</name>
</gene>
<dbReference type="PROSITE" id="PS51318">
    <property type="entry name" value="TAT"/>
    <property type="match status" value="1"/>
</dbReference>
<dbReference type="KEGG" id="rml:FF011L_23700"/>
<dbReference type="InterPro" id="IPR050463">
    <property type="entry name" value="Gfo/Idh/MocA_oxidrdct_glycsds"/>
</dbReference>